<dbReference type="AlphaFoldDB" id="A0A7C4M307"/>
<sequence>MPEINSIDFDASLINSKGGSDLIDYIKGKILPAMKGQNKYYGEVSMIVCEGVDKKPKKKGCNKKQDEKIERALRRLCGVMQDVVDPQRKFDGNPDNICGVVIYDNIEIRDGVEPHEKDIHVYTLIWYKEVGYDFKKRLKREISKEPFPGTILRTWDFKTKEKTED</sequence>
<gene>
    <name evidence="1" type="ORF">ENT43_02430</name>
</gene>
<proteinExistence type="predicted"/>
<protein>
    <submittedName>
        <fullName evidence="1">Uncharacterized protein</fullName>
    </submittedName>
</protein>
<evidence type="ECO:0000313" key="1">
    <source>
        <dbReference type="EMBL" id="HGT71093.1"/>
    </source>
</evidence>
<dbReference type="EMBL" id="DSYQ01000009">
    <property type="protein sequence ID" value="HGT71093.1"/>
    <property type="molecule type" value="Genomic_DNA"/>
</dbReference>
<organism evidence="1">
    <name type="scientific">candidate division CPR3 bacterium</name>
    <dbReference type="NCBI Taxonomy" id="2268181"/>
    <lineage>
        <taxon>Bacteria</taxon>
        <taxon>Bacteria division CPR3</taxon>
    </lineage>
</organism>
<reference evidence="1" key="1">
    <citation type="journal article" date="2020" name="mSystems">
        <title>Genome- and Community-Level Interaction Insights into Carbon Utilization and Element Cycling Functions of Hydrothermarchaeota in Hydrothermal Sediment.</title>
        <authorList>
            <person name="Zhou Z."/>
            <person name="Liu Y."/>
            <person name="Xu W."/>
            <person name="Pan J."/>
            <person name="Luo Z.H."/>
            <person name="Li M."/>
        </authorList>
    </citation>
    <scope>NUCLEOTIDE SEQUENCE [LARGE SCALE GENOMIC DNA]</scope>
    <source>
        <strain evidence="1">SpSt-579</strain>
    </source>
</reference>
<accession>A0A7C4M307</accession>
<comment type="caution">
    <text evidence="1">The sequence shown here is derived from an EMBL/GenBank/DDBJ whole genome shotgun (WGS) entry which is preliminary data.</text>
</comment>
<name>A0A7C4M307_UNCC3</name>